<organism evidence="1 2">
    <name type="scientific">Araneus ventricosus</name>
    <name type="common">Orbweaver spider</name>
    <name type="synonym">Epeira ventricosa</name>
    <dbReference type="NCBI Taxonomy" id="182803"/>
    <lineage>
        <taxon>Eukaryota</taxon>
        <taxon>Metazoa</taxon>
        <taxon>Ecdysozoa</taxon>
        <taxon>Arthropoda</taxon>
        <taxon>Chelicerata</taxon>
        <taxon>Arachnida</taxon>
        <taxon>Araneae</taxon>
        <taxon>Araneomorphae</taxon>
        <taxon>Entelegynae</taxon>
        <taxon>Araneoidea</taxon>
        <taxon>Araneidae</taxon>
        <taxon>Araneus</taxon>
    </lineage>
</organism>
<gene>
    <name evidence="1" type="ORF">AVEN_124379_1</name>
</gene>
<comment type="caution">
    <text evidence="1">The sequence shown here is derived from an EMBL/GenBank/DDBJ whole genome shotgun (WGS) entry which is preliminary data.</text>
</comment>
<protein>
    <submittedName>
        <fullName evidence="1">Uncharacterized protein</fullName>
    </submittedName>
</protein>
<dbReference type="EMBL" id="BGPR01014512">
    <property type="protein sequence ID" value="GBN65512.1"/>
    <property type="molecule type" value="Genomic_DNA"/>
</dbReference>
<evidence type="ECO:0000313" key="2">
    <source>
        <dbReference type="Proteomes" id="UP000499080"/>
    </source>
</evidence>
<proteinExistence type="predicted"/>
<accession>A0A4Y2QQ66</accession>
<sequence>MGAKEFISIDDDILTEVPINNVNVIIQKHTNKDSSDDEECNINENISDKEQLSIKSYGCFLDIVPELEEFATSQGDAEMLEILRNTRILTKRRIINKKISRENNAGLF</sequence>
<name>A0A4Y2QQ66_ARAVE</name>
<keyword evidence="2" id="KW-1185">Reference proteome</keyword>
<dbReference type="AlphaFoldDB" id="A0A4Y2QQ66"/>
<evidence type="ECO:0000313" key="1">
    <source>
        <dbReference type="EMBL" id="GBN65512.1"/>
    </source>
</evidence>
<reference evidence="1 2" key="1">
    <citation type="journal article" date="2019" name="Sci. Rep.">
        <title>Orb-weaving spider Araneus ventricosus genome elucidates the spidroin gene catalogue.</title>
        <authorList>
            <person name="Kono N."/>
            <person name="Nakamura H."/>
            <person name="Ohtoshi R."/>
            <person name="Moran D.A.P."/>
            <person name="Shinohara A."/>
            <person name="Yoshida Y."/>
            <person name="Fujiwara M."/>
            <person name="Mori M."/>
            <person name="Tomita M."/>
            <person name="Arakawa K."/>
        </authorList>
    </citation>
    <scope>NUCLEOTIDE SEQUENCE [LARGE SCALE GENOMIC DNA]</scope>
</reference>
<dbReference type="Proteomes" id="UP000499080">
    <property type="component" value="Unassembled WGS sequence"/>
</dbReference>